<dbReference type="AlphaFoldDB" id="A0A7G9RNU1"/>
<dbReference type="KEGG" id="drg:H9K76_22900"/>
<evidence type="ECO:0000256" key="3">
    <source>
        <dbReference type="ARBA" id="ARBA00022692"/>
    </source>
</evidence>
<dbReference type="PANTHER" id="PTHR32196:SF69">
    <property type="entry name" value="BRANCHED-CHAIN AMINO ACID TRANSPORT SYSTEM, PERMEASE PROTEIN"/>
    <property type="match status" value="1"/>
</dbReference>
<feature type="transmembrane region" description="Helical" evidence="7">
    <location>
        <begin position="221"/>
        <end position="240"/>
    </location>
</feature>
<evidence type="ECO:0000313" key="8">
    <source>
        <dbReference type="EMBL" id="QNN57266.1"/>
    </source>
</evidence>
<dbReference type="GO" id="GO:0022857">
    <property type="term" value="F:transmembrane transporter activity"/>
    <property type="evidence" value="ECO:0007669"/>
    <property type="project" value="InterPro"/>
</dbReference>
<dbReference type="CDD" id="cd06574">
    <property type="entry name" value="TM_PBP1_branched-chain-AA_like"/>
    <property type="match status" value="1"/>
</dbReference>
<dbReference type="Proteomes" id="UP000515811">
    <property type="component" value="Chromosome"/>
</dbReference>
<feature type="transmembrane region" description="Helical" evidence="7">
    <location>
        <begin position="72"/>
        <end position="91"/>
    </location>
</feature>
<reference evidence="8 9" key="1">
    <citation type="submission" date="2020-08" db="EMBL/GenBank/DDBJ databases">
        <title>Genome sequence of Diaphorobacter ruginosibacter DSM 27467T.</title>
        <authorList>
            <person name="Hyun D.-W."/>
            <person name="Bae J.-W."/>
        </authorList>
    </citation>
    <scope>NUCLEOTIDE SEQUENCE [LARGE SCALE GENOMIC DNA]</scope>
    <source>
        <strain evidence="8 9">DSM 27467</strain>
    </source>
</reference>
<feature type="transmembrane region" description="Helical" evidence="7">
    <location>
        <begin position="98"/>
        <end position="117"/>
    </location>
</feature>
<evidence type="ECO:0000256" key="6">
    <source>
        <dbReference type="SAM" id="MobiDB-lite"/>
    </source>
</evidence>
<dbReference type="Pfam" id="PF02653">
    <property type="entry name" value="BPD_transp_2"/>
    <property type="match status" value="1"/>
</dbReference>
<gene>
    <name evidence="8" type="ORF">H9K76_22900</name>
</gene>
<feature type="transmembrane region" description="Helical" evidence="7">
    <location>
        <begin position="276"/>
        <end position="293"/>
    </location>
</feature>
<sequence length="314" mass="33251">MTEFIQTTFSTFYALIPVTIAQSLIMGFVVLGIMLPFRVLNFPDMTAEGAFPLGGCVCTVLIMAGMNPWLAVAIAILAGFIAGCCTAYIHLRFRIHTLLAGILMTTMLYSINLRIMGRSNISLFGSDSILDIIPVADSGSPWNKIAIVGALLAVAFVAFNYFFKTEKGTAMRAVGANPDMSEAQGINVWTATIVGIGIAGGFSAMAGALMVQSQGFGDINMGLGVLINGLAALMIGEAIIGNQTVFRQLLAPIVGALIYYQLISLCLAANMPPPDLKLATGLFVLFMLGLPSLRGGRRRGSAPGRESMRERPAG</sequence>
<keyword evidence="5 7" id="KW-0472">Membrane</keyword>
<organism evidence="8 9">
    <name type="scientific">Diaphorobacter ruginosibacter</name>
    <dbReference type="NCBI Taxonomy" id="1715720"/>
    <lineage>
        <taxon>Bacteria</taxon>
        <taxon>Pseudomonadati</taxon>
        <taxon>Pseudomonadota</taxon>
        <taxon>Betaproteobacteria</taxon>
        <taxon>Burkholderiales</taxon>
        <taxon>Comamonadaceae</taxon>
        <taxon>Diaphorobacter</taxon>
    </lineage>
</organism>
<comment type="subcellular location">
    <subcellularLocation>
        <location evidence="1">Cell membrane</location>
        <topology evidence="1">Multi-pass membrane protein</topology>
    </subcellularLocation>
</comment>
<evidence type="ECO:0000313" key="9">
    <source>
        <dbReference type="Proteomes" id="UP000515811"/>
    </source>
</evidence>
<keyword evidence="3 7" id="KW-0812">Transmembrane</keyword>
<dbReference type="RefSeq" id="WP_187597531.1">
    <property type="nucleotide sequence ID" value="NZ_CP060714.1"/>
</dbReference>
<feature type="transmembrane region" description="Helical" evidence="7">
    <location>
        <begin position="12"/>
        <end position="37"/>
    </location>
</feature>
<proteinExistence type="predicted"/>
<evidence type="ECO:0000256" key="5">
    <source>
        <dbReference type="ARBA" id="ARBA00023136"/>
    </source>
</evidence>
<keyword evidence="9" id="KW-1185">Reference proteome</keyword>
<dbReference type="GO" id="GO:0005886">
    <property type="term" value="C:plasma membrane"/>
    <property type="evidence" value="ECO:0007669"/>
    <property type="project" value="UniProtKB-SubCell"/>
</dbReference>
<keyword evidence="2" id="KW-1003">Cell membrane</keyword>
<evidence type="ECO:0000256" key="4">
    <source>
        <dbReference type="ARBA" id="ARBA00022989"/>
    </source>
</evidence>
<feature type="region of interest" description="Disordered" evidence="6">
    <location>
        <begin position="295"/>
        <end position="314"/>
    </location>
</feature>
<feature type="transmembrane region" description="Helical" evidence="7">
    <location>
        <begin position="188"/>
        <end position="209"/>
    </location>
</feature>
<feature type="transmembrane region" description="Helical" evidence="7">
    <location>
        <begin position="145"/>
        <end position="163"/>
    </location>
</feature>
<feature type="transmembrane region" description="Helical" evidence="7">
    <location>
        <begin position="249"/>
        <end position="270"/>
    </location>
</feature>
<evidence type="ECO:0000256" key="2">
    <source>
        <dbReference type="ARBA" id="ARBA00022475"/>
    </source>
</evidence>
<evidence type="ECO:0000256" key="7">
    <source>
        <dbReference type="SAM" id="Phobius"/>
    </source>
</evidence>
<name>A0A7G9RNU1_9BURK</name>
<evidence type="ECO:0000256" key="1">
    <source>
        <dbReference type="ARBA" id="ARBA00004651"/>
    </source>
</evidence>
<keyword evidence="4 7" id="KW-1133">Transmembrane helix</keyword>
<dbReference type="PANTHER" id="PTHR32196">
    <property type="entry name" value="ABC TRANSPORTER PERMEASE PROTEIN YPHD-RELATED-RELATED"/>
    <property type="match status" value="1"/>
</dbReference>
<dbReference type="EMBL" id="CP060714">
    <property type="protein sequence ID" value="QNN57266.1"/>
    <property type="molecule type" value="Genomic_DNA"/>
</dbReference>
<dbReference type="InterPro" id="IPR001851">
    <property type="entry name" value="ABC_transp_permease"/>
</dbReference>
<protein>
    <submittedName>
        <fullName evidence="8">ABC transporter permease</fullName>
    </submittedName>
</protein>
<accession>A0A7G9RNU1</accession>